<dbReference type="PANTHER" id="PTHR42957">
    <property type="entry name" value="HELICASE MJ1565-RELATED"/>
    <property type="match status" value="1"/>
</dbReference>
<keyword evidence="6" id="KW-0067">ATP-binding</keyword>
<dbReference type="InterPro" id="IPR002789">
    <property type="entry name" value="HerA_central"/>
</dbReference>
<sequence>MMELGRIVGRNVTEAKFRCPYGEYLALGEIVVVEDAETAEPYYLRVFNVTYGAEASGDDWFERTAGHMLAMDGAEMEYGFADKERRLYKLASASVLGVLRDGNFRRAKGLVAHFSGVRRARDADFEFLPSETLTVGRWRSGDEPLPHRVGLAPEALPYHIGIFATTGMGKSNLLKCFCASALESGQAGLLVLDPHGEYFDGGVPDRRGLVHHPRADRLAVYSSRPLSGNYSQLRLSASEVEVRDLLHLYEFSGPQREALNAARQRYQRNWLVELNERNAEQVSEELHGEFHPGTIGVIKRRLRYLWQFDLLSGDPGVTASEAIIAHLDAGKVVLVDTSNMFETEELLVSMVLARAVFESHKAKYARPKEFAKLPPVLVTLEESQRLLSETRGNVFAQIAREGRKFRVGLCAVSQQPKLLHSEVLSQFNTLFVMGLADRRDRESLQASAKQDLSRLDMEIQTLAAGEAILTSPHVPFALPVAVDLYEDYLQALPPPEEQPQRASDDGFF</sequence>
<dbReference type="EMBL" id="DUAV01000010">
    <property type="protein sequence ID" value="HIG63112.1"/>
    <property type="molecule type" value="Genomic_DNA"/>
</dbReference>
<dbReference type="GO" id="GO:0005524">
    <property type="term" value="F:ATP binding"/>
    <property type="evidence" value="ECO:0007669"/>
    <property type="project" value="UniProtKB-KW"/>
</dbReference>
<dbReference type="InterPro" id="IPR027417">
    <property type="entry name" value="P-loop_NTPase"/>
</dbReference>
<evidence type="ECO:0000313" key="7">
    <source>
        <dbReference type="Proteomes" id="UP000589516"/>
    </source>
</evidence>
<feature type="domain" description="Helicase HerA central" evidence="5">
    <location>
        <begin position="149"/>
        <end position="355"/>
    </location>
</feature>
<organism evidence="6 7">
    <name type="scientific">Marine Group III euryarchaeote</name>
    <dbReference type="NCBI Taxonomy" id="2173149"/>
    <lineage>
        <taxon>Archaea</taxon>
        <taxon>Methanobacteriati</taxon>
        <taxon>Thermoplasmatota</taxon>
        <taxon>Thermoplasmata</taxon>
        <taxon>Candidatus Thermoprofundales</taxon>
    </lineage>
</organism>
<protein>
    <submittedName>
        <fullName evidence="6">ATP-binding protein</fullName>
    </submittedName>
</protein>
<evidence type="ECO:0000313" key="6">
    <source>
        <dbReference type="EMBL" id="HIG63112.1"/>
    </source>
</evidence>
<proteinExistence type="inferred from homology"/>
<evidence type="ECO:0000256" key="1">
    <source>
        <dbReference type="ARBA" id="ARBA00007816"/>
    </source>
</evidence>
<dbReference type="Gene3D" id="3.40.50.300">
    <property type="entry name" value="P-loop containing nucleotide triphosphate hydrolases"/>
    <property type="match status" value="2"/>
</dbReference>
<name>A0A7C8DND1_9ARCH</name>
<dbReference type="Pfam" id="PF01935">
    <property type="entry name" value="DUF87"/>
    <property type="match status" value="1"/>
</dbReference>
<accession>A0A7C8DND1</accession>
<dbReference type="Proteomes" id="UP000589516">
    <property type="component" value="Unassembled WGS sequence"/>
</dbReference>
<gene>
    <name evidence="6" type="ORF">EYQ16_01125</name>
</gene>
<dbReference type="InterPro" id="IPR008571">
    <property type="entry name" value="HerA-like"/>
</dbReference>
<comment type="similarity">
    <text evidence="1">Belongs to the HerA family.</text>
</comment>
<dbReference type="PANTHER" id="PTHR42957:SF1">
    <property type="entry name" value="HELICASE MJ1565-RELATED"/>
    <property type="match status" value="1"/>
</dbReference>
<comment type="catalytic activity">
    <reaction evidence="2">
        <text>Couples ATP hydrolysis with the unwinding of duplex DNA by translocating in the 3'-5' direction.</text>
        <dbReference type="EC" id="5.6.2.4"/>
    </reaction>
</comment>
<comment type="caution">
    <text evidence="6">The sequence shown here is derived from an EMBL/GenBank/DDBJ whole genome shotgun (WGS) entry which is preliminary data.</text>
</comment>
<dbReference type="GO" id="GO:0043139">
    <property type="term" value="F:5'-3' DNA helicase activity"/>
    <property type="evidence" value="ECO:0007669"/>
    <property type="project" value="UniProtKB-EC"/>
</dbReference>
<dbReference type="SUPFAM" id="SSF52540">
    <property type="entry name" value="P-loop containing nucleoside triphosphate hydrolases"/>
    <property type="match status" value="1"/>
</dbReference>
<evidence type="ECO:0000256" key="4">
    <source>
        <dbReference type="ARBA" id="ARBA00048988"/>
    </source>
</evidence>
<comment type="catalytic activity">
    <reaction evidence="3">
        <text>ATP + H2O = ADP + phosphate + H(+)</text>
        <dbReference type="Rhea" id="RHEA:13065"/>
        <dbReference type="ChEBI" id="CHEBI:15377"/>
        <dbReference type="ChEBI" id="CHEBI:15378"/>
        <dbReference type="ChEBI" id="CHEBI:30616"/>
        <dbReference type="ChEBI" id="CHEBI:43474"/>
        <dbReference type="ChEBI" id="CHEBI:456216"/>
        <dbReference type="EC" id="5.6.2.3"/>
    </reaction>
</comment>
<evidence type="ECO:0000256" key="2">
    <source>
        <dbReference type="ARBA" id="ARBA00034617"/>
    </source>
</evidence>
<reference evidence="7" key="1">
    <citation type="journal article" date="2019" name="bioRxiv">
        <title>Genome diversification in globally distributed novel marine Proteobacteria is linked to environmental adaptation.</title>
        <authorList>
            <person name="Zhou Z."/>
            <person name="Tran P.Q."/>
            <person name="Kieft K."/>
            <person name="Anantharaman K."/>
        </authorList>
    </citation>
    <scope>NUCLEOTIDE SEQUENCE [LARGE SCALE GENOMIC DNA]</scope>
</reference>
<evidence type="ECO:0000256" key="3">
    <source>
        <dbReference type="ARBA" id="ARBA00048954"/>
    </source>
</evidence>
<keyword evidence="6" id="KW-0547">Nucleotide-binding</keyword>
<dbReference type="AlphaFoldDB" id="A0A7C8DND1"/>
<evidence type="ECO:0000259" key="5">
    <source>
        <dbReference type="Pfam" id="PF01935"/>
    </source>
</evidence>
<dbReference type="GO" id="GO:0043138">
    <property type="term" value="F:3'-5' DNA helicase activity"/>
    <property type="evidence" value="ECO:0007669"/>
    <property type="project" value="UniProtKB-EC"/>
</dbReference>
<comment type="catalytic activity">
    <reaction evidence="4">
        <text>ATP + H2O = ADP + phosphate + H(+)</text>
        <dbReference type="Rhea" id="RHEA:13065"/>
        <dbReference type="ChEBI" id="CHEBI:15377"/>
        <dbReference type="ChEBI" id="CHEBI:15378"/>
        <dbReference type="ChEBI" id="CHEBI:30616"/>
        <dbReference type="ChEBI" id="CHEBI:43474"/>
        <dbReference type="ChEBI" id="CHEBI:456216"/>
        <dbReference type="EC" id="5.6.2.4"/>
    </reaction>
</comment>